<protein>
    <submittedName>
        <fullName evidence="4">Uncharacterized protein</fullName>
    </submittedName>
</protein>
<feature type="repeat" description="WD" evidence="3">
    <location>
        <begin position="5"/>
        <end position="47"/>
    </location>
</feature>
<dbReference type="EMBL" id="JAPUFD010000011">
    <property type="protein sequence ID" value="MDI1490346.1"/>
    <property type="molecule type" value="Genomic_DNA"/>
</dbReference>
<evidence type="ECO:0000256" key="1">
    <source>
        <dbReference type="ARBA" id="ARBA00022574"/>
    </source>
</evidence>
<organism evidence="4 5">
    <name type="scientific">Ramalina farinacea</name>
    <dbReference type="NCBI Taxonomy" id="258253"/>
    <lineage>
        <taxon>Eukaryota</taxon>
        <taxon>Fungi</taxon>
        <taxon>Dikarya</taxon>
        <taxon>Ascomycota</taxon>
        <taxon>Pezizomycotina</taxon>
        <taxon>Lecanoromycetes</taxon>
        <taxon>OSLEUM clade</taxon>
        <taxon>Lecanoromycetidae</taxon>
        <taxon>Lecanorales</taxon>
        <taxon>Lecanorineae</taxon>
        <taxon>Ramalinaceae</taxon>
        <taxon>Ramalina</taxon>
    </lineage>
</organism>
<keyword evidence="2" id="KW-0677">Repeat</keyword>
<dbReference type="InterPro" id="IPR039328">
    <property type="entry name" value="WDR89"/>
</dbReference>
<name>A0AA43QSH7_9LECA</name>
<comment type="caution">
    <text evidence="4">The sequence shown here is derived from an EMBL/GenBank/DDBJ whole genome shotgun (WGS) entry which is preliminary data.</text>
</comment>
<dbReference type="Proteomes" id="UP001161017">
    <property type="component" value="Unassembled WGS sequence"/>
</dbReference>
<dbReference type="SUPFAM" id="SSF50978">
    <property type="entry name" value="WD40 repeat-like"/>
    <property type="match status" value="1"/>
</dbReference>
<sequence>MLQYIESHNDDVTELHFHPTNPTLLLSGSTDGLINIFDTSISEEEDALVQIINHGSSIHHANFLDPVTFYGLSHDENFSVYPMNLSSNGEEEEEEEDGRPHNIGDLRPPLECDYVIDVFEREGINLLAAGSHSTPDITLFPLLLSDSDSSYAPSPQGLRLPGGHGEDVVRAICSIGGMIYTGGEDGMVRSWRVGG</sequence>
<keyword evidence="1 3" id="KW-0853">WD repeat</keyword>
<dbReference type="SMART" id="SM00320">
    <property type="entry name" value="WD40"/>
    <property type="match status" value="2"/>
</dbReference>
<keyword evidence="5" id="KW-1185">Reference proteome</keyword>
<dbReference type="InterPro" id="IPR001680">
    <property type="entry name" value="WD40_rpt"/>
</dbReference>
<accession>A0AA43QSH7</accession>
<dbReference type="Gene3D" id="2.130.10.10">
    <property type="entry name" value="YVTN repeat-like/Quinoprotein amine dehydrogenase"/>
    <property type="match status" value="1"/>
</dbReference>
<dbReference type="PANTHER" id="PTHR22889">
    <property type="entry name" value="WD REPEAT-CONTAINING PROTEIN 89"/>
    <property type="match status" value="1"/>
</dbReference>
<gene>
    <name evidence="4" type="ORF">OHK93_001546</name>
</gene>
<dbReference type="PROSITE" id="PS50082">
    <property type="entry name" value="WD_REPEATS_2"/>
    <property type="match status" value="1"/>
</dbReference>
<evidence type="ECO:0000256" key="2">
    <source>
        <dbReference type="ARBA" id="ARBA00022737"/>
    </source>
</evidence>
<dbReference type="InterPro" id="IPR036322">
    <property type="entry name" value="WD40_repeat_dom_sf"/>
</dbReference>
<dbReference type="InterPro" id="IPR015943">
    <property type="entry name" value="WD40/YVTN_repeat-like_dom_sf"/>
</dbReference>
<proteinExistence type="predicted"/>
<dbReference type="PANTHER" id="PTHR22889:SF0">
    <property type="entry name" value="WD REPEAT-CONTAINING PROTEIN 89"/>
    <property type="match status" value="1"/>
</dbReference>
<evidence type="ECO:0000313" key="5">
    <source>
        <dbReference type="Proteomes" id="UP001161017"/>
    </source>
</evidence>
<evidence type="ECO:0000256" key="3">
    <source>
        <dbReference type="PROSITE-ProRule" id="PRU00221"/>
    </source>
</evidence>
<reference evidence="4" key="1">
    <citation type="journal article" date="2023" name="Genome Biol. Evol.">
        <title>First Whole Genome Sequence and Flow Cytometry Genome Size Data for the Lichen-Forming Fungus Ramalina farinacea (Ascomycota).</title>
        <authorList>
            <person name="Llewellyn T."/>
            <person name="Mian S."/>
            <person name="Hill R."/>
            <person name="Leitch I.J."/>
            <person name="Gaya E."/>
        </authorList>
    </citation>
    <scope>NUCLEOTIDE SEQUENCE</scope>
    <source>
        <strain evidence="4">LIQ254RAFAR</strain>
    </source>
</reference>
<evidence type="ECO:0000313" key="4">
    <source>
        <dbReference type="EMBL" id="MDI1490346.1"/>
    </source>
</evidence>
<dbReference type="Pfam" id="PF00400">
    <property type="entry name" value="WD40"/>
    <property type="match status" value="2"/>
</dbReference>
<dbReference type="AlphaFoldDB" id="A0AA43QSH7"/>
<dbReference type="PROSITE" id="PS50294">
    <property type="entry name" value="WD_REPEATS_REGION"/>
    <property type="match status" value="1"/>
</dbReference>